<evidence type="ECO:0000313" key="4">
    <source>
        <dbReference type="EMBL" id="KAK3331176.1"/>
    </source>
</evidence>
<evidence type="ECO:0000256" key="1">
    <source>
        <dbReference type="SAM" id="Coils"/>
    </source>
</evidence>
<proteinExistence type="predicted"/>
<gene>
    <name evidence="4" type="ORF">B0H66DRAFT_465701</name>
</gene>
<reference evidence="4" key="2">
    <citation type="submission" date="2023-06" db="EMBL/GenBank/DDBJ databases">
        <authorList>
            <consortium name="Lawrence Berkeley National Laboratory"/>
            <person name="Haridas S."/>
            <person name="Hensen N."/>
            <person name="Bonometti L."/>
            <person name="Westerberg I."/>
            <person name="Brannstrom I.O."/>
            <person name="Guillou S."/>
            <person name="Cros-Aarteil S."/>
            <person name="Calhoun S."/>
            <person name="Kuo A."/>
            <person name="Mondo S."/>
            <person name="Pangilinan J."/>
            <person name="Riley R."/>
            <person name="Labutti K."/>
            <person name="Andreopoulos B."/>
            <person name="Lipzen A."/>
            <person name="Chen C."/>
            <person name="Yanf M."/>
            <person name="Daum C."/>
            <person name="Ng V."/>
            <person name="Clum A."/>
            <person name="Steindorff A."/>
            <person name="Ohm R."/>
            <person name="Martin F."/>
            <person name="Silar P."/>
            <person name="Natvig D."/>
            <person name="Lalanne C."/>
            <person name="Gautier V."/>
            <person name="Ament-Velasquez S.L."/>
            <person name="Kruys A."/>
            <person name="Hutchinson M.I."/>
            <person name="Powell A.J."/>
            <person name="Barry K."/>
            <person name="Miller A.N."/>
            <person name="Grigoriev I.V."/>
            <person name="Debuchy R."/>
            <person name="Gladieux P."/>
            <person name="Thoren M.H."/>
            <person name="Johannesson H."/>
        </authorList>
    </citation>
    <scope>NUCLEOTIDE SEQUENCE</scope>
    <source>
        <strain evidence="4">CBS 118394</strain>
    </source>
</reference>
<dbReference type="AlphaFoldDB" id="A0AAE0IV95"/>
<comment type="caution">
    <text evidence="4">The sequence shown here is derived from an EMBL/GenBank/DDBJ whole genome shotgun (WGS) entry which is preliminary data.</text>
</comment>
<organism evidence="4 5">
    <name type="scientific">Apodospora peruviana</name>
    <dbReference type="NCBI Taxonomy" id="516989"/>
    <lineage>
        <taxon>Eukaryota</taxon>
        <taxon>Fungi</taxon>
        <taxon>Dikarya</taxon>
        <taxon>Ascomycota</taxon>
        <taxon>Pezizomycotina</taxon>
        <taxon>Sordariomycetes</taxon>
        <taxon>Sordariomycetidae</taxon>
        <taxon>Sordariales</taxon>
        <taxon>Lasiosphaeriaceae</taxon>
        <taxon>Apodospora</taxon>
    </lineage>
</organism>
<sequence length="507" mass="58155">MAFLPALNPRLARSLLPSVVALVLIFLAFFSYTRYAPNGTPTFLKSIPGINSNSKTEPTPTIDRRPPTTHAPPKYKPTPTWAPPPVVDPFPLLANSAARPPPIPHYNMPRPNMHEEYGLERPPPLFIGFTRAWPMLLQAVVCYITAGWPADNIYIVENTGVHNKNKEGKLSLQNPFYLNHTTLQRLGVHVVQTPTLLTFAQMQNFFLSIAYQHDHPYYFYSHQDVVVFSFEDGPDNYDRPATRDYDFYDDEDKQAALYPAAANQLGYRSIYENCLRDLQMAIEKGERWGFRFYQYDHLALVNREAMDAVGGWDSLIPYYTTDCDMNGKLGMDGWTMKERRVGLINDVSTTFADLEVLYRNPALPRPKFVDPNPPSPEMQAKIDKEMAEKEAKAAKEEAARTDIEEKMPADPVAYFRILNKIGVDMGHYKYRARDVRNTWQTSQRGGQGEPFYYDPVGFARSWALLNEAGRTVYSEKWGHRDCNLVEGTALRMDDQWKVEKDWEEKKD</sequence>
<keyword evidence="5" id="KW-1185">Reference proteome</keyword>
<feature type="region of interest" description="Disordered" evidence="2">
    <location>
        <begin position="49"/>
        <end position="78"/>
    </location>
</feature>
<keyword evidence="3" id="KW-1133">Transmembrane helix</keyword>
<keyword evidence="3" id="KW-0812">Transmembrane</keyword>
<feature type="coiled-coil region" evidence="1">
    <location>
        <begin position="377"/>
        <end position="406"/>
    </location>
</feature>
<evidence type="ECO:0000256" key="3">
    <source>
        <dbReference type="SAM" id="Phobius"/>
    </source>
</evidence>
<keyword evidence="3" id="KW-0472">Membrane</keyword>
<keyword evidence="1" id="KW-0175">Coiled coil</keyword>
<dbReference type="EMBL" id="JAUEDM010000001">
    <property type="protein sequence ID" value="KAK3331176.1"/>
    <property type="molecule type" value="Genomic_DNA"/>
</dbReference>
<name>A0AAE0IV95_9PEZI</name>
<protein>
    <submittedName>
        <fullName evidence="4">Uncharacterized protein</fullName>
    </submittedName>
</protein>
<reference evidence="4" key="1">
    <citation type="journal article" date="2023" name="Mol. Phylogenet. Evol.">
        <title>Genome-scale phylogeny and comparative genomics of the fungal order Sordariales.</title>
        <authorList>
            <person name="Hensen N."/>
            <person name="Bonometti L."/>
            <person name="Westerberg I."/>
            <person name="Brannstrom I.O."/>
            <person name="Guillou S."/>
            <person name="Cros-Aarteil S."/>
            <person name="Calhoun S."/>
            <person name="Haridas S."/>
            <person name="Kuo A."/>
            <person name="Mondo S."/>
            <person name="Pangilinan J."/>
            <person name="Riley R."/>
            <person name="LaButti K."/>
            <person name="Andreopoulos B."/>
            <person name="Lipzen A."/>
            <person name="Chen C."/>
            <person name="Yan M."/>
            <person name="Daum C."/>
            <person name="Ng V."/>
            <person name="Clum A."/>
            <person name="Steindorff A."/>
            <person name="Ohm R.A."/>
            <person name="Martin F."/>
            <person name="Silar P."/>
            <person name="Natvig D.O."/>
            <person name="Lalanne C."/>
            <person name="Gautier V."/>
            <person name="Ament-Velasquez S.L."/>
            <person name="Kruys A."/>
            <person name="Hutchinson M.I."/>
            <person name="Powell A.J."/>
            <person name="Barry K."/>
            <person name="Miller A.N."/>
            <person name="Grigoriev I.V."/>
            <person name="Debuchy R."/>
            <person name="Gladieux P."/>
            <person name="Hiltunen Thoren M."/>
            <person name="Johannesson H."/>
        </authorList>
    </citation>
    <scope>NUCLEOTIDE SEQUENCE</scope>
    <source>
        <strain evidence="4">CBS 118394</strain>
    </source>
</reference>
<dbReference type="Proteomes" id="UP001283341">
    <property type="component" value="Unassembled WGS sequence"/>
</dbReference>
<evidence type="ECO:0000256" key="2">
    <source>
        <dbReference type="SAM" id="MobiDB-lite"/>
    </source>
</evidence>
<feature type="transmembrane region" description="Helical" evidence="3">
    <location>
        <begin position="12"/>
        <end position="32"/>
    </location>
</feature>
<accession>A0AAE0IV95</accession>
<evidence type="ECO:0000313" key="5">
    <source>
        <dbReference type="Proteomes" id="UP001283341"/>
    </source>
</evidence>